<dbReference type="STRING" id="1206466.K0KVY3"/>
<comment type="subunit">
    <text evidence="4">Binds to the 5'UTR of the OLI1 mRNA.</text>
</comment>
<sequence>MVLNPEFAHNTHQNQHQNLQEDLIQSKHEQLTVNQFIKQTNKSLQLPKFTETKKKSIPLTPEHIQIGSQIRNILNKENNFDELLSIITKISDSRSYHIILEGLQREEITVLITSLVDGQEEKIYQYNDSKITLDLNNKYENMEGLYASSYTISKFYLGLLATNFELSITEIFSLLKLESNNYRYDRAAELIQYLDRKSKSKNSIKTSKYWNYKLKVLGNANPGFWTVLNKDRNKVRLSKRALKQDFEKMLSFGVLMNQLSQEIGYIVPNLETHGLIIASAGRDNQLELVENQILNLWGIGIDNIDSKNLVDSNSLIYPDYNLLKSIIAAFAVNNEFEIAIKYITNFQSVYNIDLSKKLFWKELFNWAEATLSKDDESYKTTMESIWKLMETNSPNFNVVMVQKRSQFLEEQGRLNDLIELILHSKKEISKFYEPLKLEKGKILLKEIYQKICVMTLAETKEESIDLIKLSKTISLDKSSRDQLSEIYKLELSKALENRRRFEQLQEEYDEEDDENSLW</sequence>
<dbReference type="eggNOG" id="ENOG502SDKY">
    <property type="taxonomic scope" value="Eukaryota"/>
</dbReference>
<gene>
    <name evidence="9" type="ORF">BN7_4855</name>
</gene>
<evidence type="ECO:0000256" key="6">
    <source>
        <dbReference type="ARBA" id="ARBA00022845"/>
    </source>
</evidence>
<dbReference type="InterPro" id="IPR024319">
    <property type="entry name" value="ATPase_expression_mit"/>
</dbReference>
<proteinExistence type="inferred from homology"/>
<evidence type="ECO:0000256" key="5">
    <source>
        <dbReference type="ARBA" id="ARBA00019258"/>
    </source>
</evidence>
<reference evidence="9 10" key="1">
    <citation type="journal article" date="2012" name="Eukaryot. Cell">
        <title>Draft genome sequence of Wickerhamomyces ciferrii NRRL Y-1031 F-60-10.</title>
        <authorList>
            <person name="Schneider J."/>
            <person name="Andrea H."/>
            <person name="Blom J."/>
            <person name="Jaenicke S."/>
            <person name="Ruckert C."/>
            <person name="Schorsch C."/>
            <person name="Szczepanowski R."/>
            <person name="Farwick M."/>
            <person name="Goesmann A."/>
            <person name="Puhler A."/>
            <person name="Schaffer S."/>
            <person name="Tauch A."/>
            <person name="Kohler T."/>
            <person name="Brinkrolf K."/>
        </authorList>
    </citation>
    <scope>NUCLEOTIDE SEQUENCE [LARGE SCALE GENOMIC DNA]</scope>
    <source>
        <strain evidence="10">ATCC 14091 / BCRC 22168 / CBS 111 / JCM 3599 / NBRC 0793 / NRRL Y-1031 F-60-10</strain>
    </source>
</reference>
<dbReference type="FunCoup" id="K0KVY3">
    <property type="interactions" value="45"/>
</dbReference>
<dbReference type="EMBL" id="CAIF01000187">
    <property type="protein sequence ID" value="CCH45273.1"/>
    <property type="molecule type" value="Genomic_DNA"/>
</dbReference>
<evidence type="ECO:0000256" key="2">
    <source>
        <dbReference type="ARBA" id="ARBA00004173"/>
    </source>
</evidence>
<dbReference type="GO" id="GO:0005739">
    <property type="term" value="C:mitochondrion"/>
    <property type="evidence" value="ECO:0007669"/>
    <property type="project" value="UniProtKB-SubCell"/>
</dbReference>
<evidence type="ECO:0000256" key="3">
    <source>
        <dbReference type="ARBA" id="ARBA00009790"/>
    </source>
</evidence>
<accession>K0KVY3</accession>
<evidence type="ECO:0000256" key="4">
    <source>
        <dbReference type="ARBA" id="ARBA00011657"/>
    </source>
</evidence>
<keyword evidence="6" id="KW-0810">Translation regulation</keyword>
<comment type="similarity">
    <text evidence="3">Belongs to the AEP2 family.</text>
</comment>
<keyword evidence="10" id="KW-1185">Reference proteome</keyword>
<dbReference type="HOGENOM" id="CLU_526008_0_0_1"/>
<protein>
    <recommendedName>
        <fullName evidence="5">ATPase expression protein 2, mitochondrial</fullName>
    </recommendedName>
</protein>
<dbReference type="Proteomes" id="UP000009328">
    <property type="component" value="Unassembled WGS sequence"/>
</dbReference>
<evidence type="ECO:0000313" key="10">
    <source>
        <dbReference type="Proteomes" id="UP000009328"/>
    </source>
</evidence>
<evidence type="ECO:0000256" key="7">
    <source>
        <dbReference type="ARBA" id="ARBA00022946"/>
    </source>
</evidence>
<keyword evidence="7" id="KW-0809">Transit peptide</keyword>
<comment type="function">
    <text evidence="1">Required for translation of the mitochondrial OLI1 transcript coding for the mitochondrial ATP synthase subunit 9.</text>
</comment>
<dbReference type="AlphaFoldDB" id="K0KVY3"/>
<keyword evidence="8" id="KW-0496">Mitochondrion</keyword>
<evidence type="ECO:0000256" key="1">
    <source>
        <dbReference type="ARBA" id="ARBA00002412"/>
    </source>
</evidence>
<dbReference type="InParanoid" id="K0KVY3"/>
<comment type="caution">
    <text evidence="9">The sequence shown here is derived from an EMBL/GenBank/DDBJ whole genome shotgun (WGS) entry which is preliminary data.</text>
</comment>
<organism evidence="9 10">
    <name type="scientific">Wickerhamomyces ciferrii (strain ATCC 14091 / BCRC 22168 / CBS 111 / JCM 3599 / NBRC 0793 / NRRL Y-1031 F-60-10)</name>
    <name type="common">Yeast</name>
    <name type="synonym">Pichia ciferrii</name>
    <dbReference type="NCBI Taxonomy" id="1206466"/>
    <lineage>
        <taxon>Eukaryota</taxon>
        <taxon>Fungi</taxon>
        <taxon>Dikarya</taxon>
        <taxon>Ascomycota</taxon>
        <taxon>Saccharomycotina</taxon>
        <taxon>Saccharomycetes</taxon>
        <taxon>Phaffomycetales</taxon>
        <taxon>Wickerhamomycetaceae</taxon>
        <taxon>Wickerhamomyces</taxon>
    </lineage>
</organism>
<evidence type="ECO:0000256" key="8">
    <source>
        <dbReference type="ARBA" id="ARBA00023128"/>
    </source>
</evidence>
<comment type="subcellular location">
    <subcellularLocation>
        <location evidence="2">Mitochondrion</location>
    </subcellularLocation>
</comment>
<dbReference type="GO" id="GO:0006417">
    <property type="term" value="P:regulation of translation"/>
    <property type="evidence" value="ECO:0007669"/>
    <property type="project" value="UniProtKB-KW"/>
</dbReference>
<evidence type="ECO:0000313" key="9">
    <source>
        <dbReference type="EMBL" id="CCH45273.1"/>
    </source>
</evidence>
<dbReference type="Pfam" id="PF12921">
    <property type="entry name" value="ATP13"/>
    <property type="match status" value="1"/>
</dbReference>
<name>K0KVY3_WICCF</name>